<feature type="compositionally biased region" description="Low complexity" evidence="3">
    <location>
        <begin position="205"/>
        <end position="221"/>
    </location>
</feature>
<dbReference type="PANTHER" id="PTHR46572">
    <property type="entry name" value="RHO1 GDP-GTP EXCHANGE PROTEIN 1-RELATED"/>
    <property type="match status" value="1"/>
</dbReference>
<dbReference type="InterPro" id="IPR041675">
    <property type="entry name" value="PH_5"/>
</dbReference>
<feature type="region of interest" description="Disordered" evidence="3">
    <location>
        <begin position="1134"/>
        <end position="1174"/>
    </location>
</feature>
<feature type="compositionally biased region" description="Low complexity" evidence="3">
    <location>
        <begin position="1154"/>
        <end position="1169"/>
    </location>
</feature>
<dbReference type="EMBL" id="KB908833">
    <property type="protein sequence ID" value="EOA83392.1"/>
    <property type="molecule type" value="Genomic_DNA"/>
</dbReference>
<dbReference type="OrthoDB" id="660555at2759"/>
<dbReference type="Proteomes" id="UP000016935">
    <property type="component" value="Unassembled WGS sequence"/>
</dbReference>
<dbReference type="SUPFAM" id="SSF50729">
    <property type="entry name" value="PH domain-like"/>
    <property type="match status" value="1"/>
</dbReference>
<feature type="region of interest" description="Disordered" evidence="3">
    <location>
        <begin position="14"/>
        <end position="46"/>
    </location>
</feature>
<feature type="compositionally biased region" description="Polar residues" evidence="3">
    <location>
        <begin position="379"/>
        <end position="388"/>
    </location>
</feature>
<dbReference type="InterPro" id="IPR011993">
    <property type="entry name" value="PH-like_dom_sf"/>
</dbReference>
<feature type="domain" description="PH" evidence="4">
    <location>
        <begin position="1044"/>
        <end position="1220"/>
    </location>
</feature>
<feature type="compositionally biased region" description="Polar residues" evidence="3">
    <location>
        <begin position="258"/>
        <end position="269"/>
    </location>
</feature>
<feature type="compositionally biased region" description="Polar residues" evidence="3">
    <location>
        <begin position="531"/>
        <end position="547"/>
    </location>
</feature>
<sequence length="1620" mass="178560">MSYYGNGQNYYNPNIPHSNLGGQAAHHDPYARSAPSTDHGDASSNGAAASDYGYAYNQPERRNSIAARQNDELFMVAASSPHLSQGPMSPTASAYGAGYGYPPQRQQLEYNPQNYTQPIALPNPQHYGGVNRPYGPSVSTAASHQPYNPAAYASSNISRTNTVSQPYALSPTSPTLPYPSPSAYQNSQFGRTTSVQRTTYPTQHSSTASSGYYSSSASHAPLPSPPVYDTGYGSQRGDRYATHQSNALPPTPEVPTHGSPQRTNTTSSRPLPPPPPHESDSDEYFSPQNGYQDELFNDVLSMTGGSAGHGQEPNGQYYHGEQQSGRNGMNGDQGAYPARNTYASDESDVEAAAGLAALQMAEEQERADEARRASGGTGLFSNYTSVHSPQMPAEPTHEASASDSDYVGMDVGTYGGGFMPSFNYGGDPSQLAAGGGSQRRSEAASEDYDPIHPFPSFSSSARVDTFGTGGLQEPSARRRSYDEGDEVTLMDSASAMSGSTLGPTAVMPGEPPDMFYHPGISNRPLPPPPVNTNRRLNHQSNSSTGSANYEYWRNAPSSRGSYPSDPNAVHMVSPAGTHVPRSTSLLHQSNARDAIPLPRSKTDAEQGHRPRGAGNRNTYYGNAVDSDGNTLTPGSAEAVAIDLPTIPAGKRFNPAKLSSIDFKKCTEPWALSSIIAWLKSMTEGENDLKEGPIQEGLVALFTHKVPTMNIADAETLSSRVVSEMYKAGTLVHEEEWLKFSSESMTGVIFQLTGAGCYAPMLHTHASPGRCYSHHCQRTLKKIDLHAPSAAPRSEDWATFYKLKKEDIEGANKKEIERQNILHEIVQGEDNYMNRLDVLRHLYRDRLKAAQPPVIPPKKLDRFIRDVFSKVDAVRKANEDHLLPQIKYRQQEQGPWIVGFSDIFREWIRKAKQAYIEYAAAFPYASFLVRQEAERNLVFRSFLDDAQKNKLSNKLGWDTYLKGPIDRLQRYGLLLDTVLKYSIVDNEEKKNLQIAKDEIKAVTLECDSRVAEMSRKVSLTDLQARLILRPGMQRVELNLDHLGRELIFRGDLQRMGANRFNWLETHALLFDHYLVLAKTVSYREADGVTKSEKYDVSRLPIPMDLLVLESEDDDPVIRSTMKGISTVTTVSGRVAGTGTRLNSSPAPGGLQHVNTATSHGSSTTSGSGKTLVNTTSNDASKDEKILYPFRVKHLGKETYTLYAPSAQTRAEWCDKLIIAKTRHAAALFAQNAEPFRLRVMADAAFAYDSAMPSQKAITIKGTPLDRAVDEVEKLFVNVGRPVPICRARVNCATAFSQPYGKQMVAVGTDIGVYVSDFENPRGWTKAIQVPRVTQIAVLEQFSLMLLISDKALIAYHLDAVCPVNGMPLSNDSTRRAPQKLSGARDIGFFATGVMKDRTLVFYKKRDGISSTFKVLEPVYQKSTEKKSRIWKSGRTEFFREYDEFYIPAECFTINLFHSSLAISTSKGFEVLTLDKKQPWSVPDLKQPHVATIASRLQNQDPLGMFRLSDQEFLLCYEECAVYINKNGDISRSVIMEFVGKAKSAAMYGPYVLLFDPDFVEIRNAQNGRLRQVIAGRDVKCLDDGLSGGSAHNRTIKLSLQHPYHERCQVVVELVLNEGQKE</sequence>
<feature type="compositionally biased region" description="Polar residues" evidence="3">
    <location>
        <begin position="580"/>
        <end position="591"/>
    </location>
</feature>
<dbReference type="RefSeq" id="XP_008029119.1">
    <property type="nucleotide sequence ID" value="XM_008030928.1"/>
</dbReference>
<feature type="region of interest" description="Disordered" evidence="3">
    <location>
        <begin position="429"/>
        <end position="483"/>
    </location>
</feature>
<evidence type="ECO:0000313" key="7">
    <source>
        <dbReference type="EMBL" id="EOA83392.1"/>
    </source>
</evidence>
<dbReference type="SMART" id="SM00036">
    <property type="entry name" value="CNH"/>
    <property type="match status" value="1"/>
</dbReference>
<dbReference type="Gene3D" id="1.20.900.10">
    <property type="entry name" value="Dbl homology (DH) domain"/>
    <property type="match status" value="1"/>
</dbReference>
<evidence type="ECO:0000256" key="3">
    <source>
        <dbReference type="SAM" id="MobiDB-lite"/>
    </source>
</evidence>
<evidence type="ECO:0000256" key="2">
    <source>
        <dbReference type="ARBA" id="ARBA00022658"/>
    </source>
</evidence>
<reference evidence="7 8" key="1">
    <citation type="journal article" date="2012" name="PLoS Pathog.">
        <title>Diverse lifestyles and strategies of plant pathogenesis encoded in the genomes of eighteen Dothideomycetes fungi.</title>
        <authorList>
            <person name="Ohm R.A."/>
            <person name="Feau N."/>
            <person name="Henrissat B."/>
            <person name="Schoch C.L."/>
            <person name="Horwitz B.A."/>
            <person name="Barry K.W."/>
            <person name="Condon B.J."/>
            <person name="Copeland A.C."/>
            <person name="Dhillon B."/>
            <person name="Glaser F."/>
            <person name="Hesse C.N."/>
            <person name="Kosti I."/>
            <person name="LaButti K."/>
            <person name="Lindquist E.A."/>
            <person name="Lucas S."/>
            <person name="Salamov A.A."/>
            <person name="Bradshaw R.E."/>
            <person name="Ciuffetti L."/>
            <person name="Hamelin R.C."/>
            <person name="Kema G.H.J."/>
            <person name="Lawrence C."/>
            <person name="Scott J.A."/>
            <person name="Spatafora J.W."/>
            <person name="Turgeon B.G."/>
            <person name="de Wit P.J.G.M."/>
            <person name="Zhong S."/>
            <person name="Goodwin S.B."/>
            <person name="Grigoriev I.V."/>
        </authorList>
    </citation>
    <scope>NUCLEOTIDE SEQUENCE [LARGE SCALE GENOMIC DNA]</scope>
    <source>
        <strain evidence="8">28A</strain>
    </source>
</reference>
<evidence type="ECO:0000259" key="5">
    <source>
        <dbReference type="PROSITE" id="PS50010"/>
    </source>
</evidence>
<accession>R0K4W2</accession>
<dbReference type="Pfam" id="PF00780">
    <property type="entry name" value="CNH"/>
    <property type="match status" value="1"/>
</dbReference>
<dbReference type="PROSITE" id="PS50219">
    <property type="entry name" value="CNH"/>
    <property type="match status" value="1"/>
</dbReference>
<keyword evidence="8" id="KW-1185">Reference proteome</keyword>
<dbReference type="CDD" id="cd00160">
    <property type="entry name" value="RhoGEF"/>
    <property type="match status" value="1"/>
</dbReference>
<dbReference type="PANTHER" id="PTHR46572:SF1">
    <property type="entry name" value="RHO1 GUANINE NUCLEOTIDE EXCHANGE FACTOR TUS1"/>
    <property type="match status" value="1"/>
</dbReference>
<dbReference type="Pfam" id="PF00621">
    <property type="entry name" value="RhoGEF"/>
    <property type="match status" value="1"/>
</dbReference>
<dbReference type="InterPro" id="IPR052233">
    <property type="entry name" value="Rho-type_GEFs"/>
</dbReference>
<dbReference type="InterPro" id="IPR000219">
    <property type="entry name" value="DH_dom"/>
</dbReference>
<dbReference type="GO" id="GO:0005085">
    <property type="term" value="F:guanyl-nucleotide exchange factor activity"/>
    <property type="evidence" value="ECO:0007669"/>
    <property type="project" value="UniProtKB-KW"/>
</dbReference>
<dbReference type="Gene3D" id="2.30.29.30">
    <property type="entry name" value="Pleckstrin-homology domain (PH domain)/Phosphotyrosine-binding domain (PTB)"/>
    <property type="match status" value="1"/>
</dbReference>
<feature type="compositionally biased region" description="Basic and acidic residues" evidence="3">
    <location>
        <begin position="363"/>
        <end position="372"/>
    </location>
</feature>
<organism evidence="7 8">
    <name type="scientific">Exserohilum turcicum (strain 28A)</name>
    <name type="common">Northern leaf blight fungus</name>
    <name type="synonym">Setosphaeria turcica</name>
    <dbReference type="NCBI Taxonomy" id="671987"/>
    <lineage>
        <taxon>Eukaryota</taxon>
        <taxon>Fungi</taxon>
        <taxon>Dikarya</taxon>
        <taxon>Ascomycota</taxon>
        <taxon>Pezizomycotina</taxon>
        <taxon>Dothideomycetes</taxon>
        <taxon>Pleosporomycetidae</taxon>
        <taxon>Pleosporales</taxon>
        <taxon>Pleosporineae</taxon>
        <taxon>Pleosporaceae</taxon>
        <taxon>Exserohilum</taxon>
    </lineage>
</organism>
<protein>
    <recommendedName>
        <fullName evidence="9">Rho guanyl nucleotide exchange factor</fullName>
    </recommendedName>
</protein>
<dbReference type="GeneID" id="19395806"/>
<keyword evidence="1" id="KW-0597">Phosphoprotein</keyword>
<evidence type="ECO:0000313" key="8">
    <source>
        <dbReference type="Proteomes" id="UP000016935"/>
    </source>
</evidence>
<keyword evidence="2" id="KW-0344">Guanine-nucleotide releasing factor</keyword>
<feature type="region of interest" description="Disordered" evidence="3">
    <location>
        <begin position="361"/>
        <end position="404"/>
    </location>
</feature>
<dbReference type="STRING" id="671987.R0K4W2"/>
<gene>
    <name evidence="7" type="ORF">SETTUDRAFT_120130</name>
</gene>
<dbReference type="Pfam" id="PF15405">
    <property type="entry name" value="PH_5"/>
    <property type="match status" value="1"/>
</dbReference>
<dbReference type="HOGENOM" id="CLU_001083_2_0_1"/>
<feature type="region of interest" description="Disordered" evidence="3">
    <location>
        <begin position="164"/>
        <end position="347"/>
    </location>
</feature>
<dbReference type="SUPFAM" id="SSF48065">
    <property type="entry name" value="DBL homology domain (DH-domain)"/>
    <property type="match status" value="1"/>
</dbReference>
<dbReference type="InterPro" id="IPR001849">
    <property type="entry name" value="PH_domain"/>
</dbReference>
<dbReference type="SMART" id="SM00325">
    <property type="entry name" value="RhoGEF"/>
    <property type="match status" value="1"/>
</dbReference>
<feature type="compositionally biased region" description="Polar residues" evidence="3">
    <location>
        <begin position="185"/>
        <end position="204"/>
    </location>
</feature>
<evidence type="ECO:0000259" key="4">
    <source>
        <dbReference type="PROSITE" id="PS50003"/>
    </source>
</evidence>
<reference evidence="7 8" key="2">
    <citation type="journal article" date="2013" name="PLoS Genet.">
        <title>Comparative genome structure, secondary metabolite, and effector coding capacity across Cochliobolus pathogens.</title>
        <authorList>
            <person name="Condon B.J."/>
            <person name="Leng Y."/>
            <person name="Wu D."/>
            <person name="Bushley K.E."/>
            <person name="Ohm R.A."/>
            <person name="Otillar R."/>
            <person name="Martin J."/>
            <person name="Schackwitz W."/>
            <person name="Grimwood J."/>
            <person name="MohdZainudin N."/>
            <person name="Xue C."/>
            <person name="Wang R."/>
            <person name="Manning V.A."/>
            <person name="Dhillon B."/>
            <person name="Tu Z.J."/>
            <person name="Steffenson B.J."/>
            <person name="Salamov A."/>
            <person name="Sun H."/>
            <person name="Lowry S."/>
            <person name="LaButti K."/>
            <person name="Han J."/>
            <person name="Copeland A."/>
            <person name="Lindquist E."/>
            <person name="Barry K."/>
            <person name="Schmutz J."/>
            <person name="Baker S.E."/>
            <person name="Ciuffetti L.M."/>
            <person name="Grigoriev I.V."/>
            <person name="Zhong S."/>
            <person name="Turgeon B.G."/>
        </authorList>
    </citation>
    <scope>NUCLEOTIDE SEQUENCE [LARGE SCALE GENOMIC DNA]</scope>
    <source>
        <strain evidence="8">28A</strain>
    </source>
</reference>
<dbReference type="SMART" id="SM00233">
    <property type="entry name" value="PH"/>
    <property type="match status" value="1"/>
</dbReference>
<evidence type="ECO:0000259" key="6">
    <source>
        <dbReference type="PROSITE" id="PS50219"/>
    </source>
</evidence>
<dbReference type="Pfam" id="PF23582">
    <property type="entry name" value="WHD_RGF3"/>
    <property type="match status" value="1"/>
</dbReference>
<evidence type="ECO:0008006" key="9">
    <source>
        <dbReference type="Google" id="ProtNLM"/>
    </source>
</evidence>
<dbReference type="PROSITE" id="PS50003">
    <property type="entry name" value="PH_DOMAIN"/>
    <property type="match status" value="1"/>
</dbReference>
<dbReference type="eggNOG" id="KOG4305">
    <property type="taxonomic scope" value="Eukaryota"/>
</dbReference>
<dbReference type="InterPro" id="IPR001180">
    <property type="entry name" value="CNH_dom"/>
</dbReference>
<dbReference type="InterPro" id="IPR057283">
    <property type="entry name" value="RGF3_WH"/>
</dbReference>
<feature type="domain" description="CNH" evidence="6">
    <location>
        <begin position="1285"/>
        <end position="1587"/>
    </location>
</feature>
<name>R0K4W2_EXST2</name>
<proteinExistence type="predicted"/>
<evidence type="ECO:0000256" key="1">
    <source>
        <dbReference type="ARBA" id="ARBA00022553"/>
    </source>
</evidence>
<feature type="region of interest" description="Disordered" evidence="3">
    <location>
        <begin position="518"/>
        <end position="627"/>
    </location>
</feature>
<dbReference type="PROSITE" id="PS50010">
    <property type="entry name" value="DH_2"/>
    <property type="match status" value="1"/>
</dbReference>
<dbReference type="InterPro" id="IPR035899">
    <property type="entry name" value="DBL_dom_sf"/>
</dbReference>
<feature type="domain" description="DH" evidence="5">
    <location>
        <begin position="816"/>
        <end position="1008"/>
    </location>
</feature>